<dbReference type="AlphaFoldDB" id="A0AAP5IFM3"/>
<name>A0AAP5IFM3_9CYAN</name>
<dbReference type="EMBL" id="JAALHA020000040">
    <property type="protein sequence ID" value="MDR9900836.1"/>
    <property type="molecule type" value="Genomic_DNA"/>
</dbReference>
<keyword evidence="2" id="KW-1185">Reference proteome</keyword>
<gene>
    <name evidence="1" type="ORF">G7B40_040840</name>
</gene>
<organism evidence="1 2">
    <name type="scientific">Aetokthonos hydrillicola Thurmond2011</name>
    <dbReference type="NCBI Taxonomy" id="2712845"/>
    <lineage>
        <taxon>Bacteria</taxon>
        <taxon>Bacillati</taxon>
        <taxon>Cyanobacteriota</taxon>
        <taxon>Cyanophyceae</taxon>
        <taxon>Nostocales</taxon>
        <taxon>Hapalosiphonaceae</taxon>
        <taxon>Aetokthonos</taxon>
    </lineage>
</organism>
<accession>A0AAP5IFM3</accession>
<reference evidence="2" key="1">
    <citation type="journal article" date="2021" name="Science">
        <title>Hunting the eagle killer: A cyanobacterial neurotoxin causes vacuolar myelinopathy.</title>
        <authorList>
            <person name="Breinlinger S."/>
            <person name="Phillips T.J."/>
            <person name="Haram B.N."/>
            <person name="Mares J."/>
            <person name="Martinez Yerena J.A."/>
            <person name="Hrouzek P."/>
            <person name="Sobotka R."/>
            <person name="Henderson W.M."/>
            <person name="Schmieder P."/>
            <person name="Williams S.M."/>
            <person name="Lauderdale J.D."/>
            <person name="Wilde H.D."/>
            <person name="Gerrin W."/>
            <person name="Kust A."/>
            <person name="Washington J.W."/>
            <person name="Wagner C."/>
            <person name="Geier B."/>
            <person name="Liebeke M."/>
            <person name="Enke H."/>
            <person name="Niedermeyer T.H.J."/>
            <person name="Wilde S.B."/>
        </authorList>
    </citation>
    <scope>NUCLEOTIDE SEQUENCE [LARGE SCALE GENOMIC DNA]</scope>
    <source>
        <strain evidence="2">Thurmond2011</strain>
    </source>
</reference>
<dbReference type="RefSeq" id="WP_310834507.1">
    <property type="nucleotide sequence ID" value="NZ_CAWQFN010000132.1"/>
</dbReference>
<proteinExistence type="predicted"/>
<protein>
    <submittedName>
        <fullName evidence="1">Uncharacterized protein</fullName>
    </submittedName>
</protein>
<comment type="caution">
    <text evidence="1">The sequence shown here is derived from an EMBL/GenBank/DDBJ whole genome shotgun (WGS) entry which is preliminary data.</text>
</comment>
<sequence length="72" mass="8253">MNSSILRHFWSIVEDTQSTTLLKFSDADLIQQLLTQLNNKTLLSSEEISTINDYITLKVPLIRDLALARQAY</sequence>
<evidence type="ECO:0000313" key="2">
    <source>
        <dbReference type="Proteomes" id="UP000667802"/>
    </source>
</evidence>
<dbReference type="Proteomes" id="UP000667802">
    <property type="component" value="Unassembled WGS sequence"/>
</dbReference>
<evidence type="ECO:0000313" key="1">
    <source>
        <dbReference type="EMBL" id="MDR9900836.1"/>
    </source>
</evidence>